<comment type="caution">
    <text evidence="1">The sequence shown here is derived from an EMBL/GenBank/DDBJ whole genome shotgun (WGS) entry which is preliminary data.</text>
</comment>
<evidence type="ECO:0000313" key="1">
    <source>
        <dbReference type="EMBL" id="MBB3132260.1"/>
    </source>
</evidence>
<keyword evidence="1" id="KW-0067">ATP-binding</keyword>
<dbReference type="GO" id="GO:0005524">
    <property type="term" value="F:ATP binding"/>
    <property type="evidence" value="ECO:0007669"/>
    <property type="project" value="UniProtKB-KW"/>
</dbReference>
<dbReference type="RefSeq" id="WP_183587924.1">
    <property type="nucleotide sequence ID" value="NZ_JACHXJ010000014.1"/>
</dbReference>
<proteinExistence type="predicted"/>
<organism evidence="1 2">
    <name type="scientific">Paenibacillus rhizosphaerae</name>
    <dbReference type="NCBI Taxonomy" id="297318"/>
    <lineage>
        <taxon>Bacteria</taxon>
        <taxon>Bacillati</taxon>
        <taxon>Bacillota</taxon>
        <taxon>Bacilli</taxon>
        <taxon>Bacillales</taxon>
        <taxon>Paenibacillaceae</taxon>
        <taxon>Paenibacillus</taxon>
    </lineage>
</organism>
<sequence>MSEPAKQQSNPFSTGGGGGNFETRVQAAFVVLMLTGRIAPCLPPWPITRIKLQGRYAGFHTDDFIVYTQDPLSGTEARLLAQLKHSISITEGNDTFGEVIQAAWNDFNDPSLFNIETDAFALITGPLSAAEINNTRTLLEWARHCVDSKEFLHKVNTSGFSNETKRSKLEVLKYHLKRSNGGNDLSDEQLWKFLKSFHLLGYDLDTESGSSLSLIQSLIALSSTENASLLWSSILDAVQTGNQTAGTLTLENLPEGIRREFNTVKYSEWDQDLKKLKAHGEYIIEGIKSDIGEVHINRTEYFDKIIEVTEGDKFVFLTGERGCGKSGLIKEFAEHMKDRAPVFCLRTEDLDKPHLDQVFSGIGLSSSLNELEAGFALIPKKYLLLESLEKLLELKNTAAFTDLIRFVLRNQGWTIIASGRDYAYQQIMFNYLSPAGVKCSSLLIENFKDEEIQTLCARFEHLQPLSHNQLLKNPYYAELAYRVVETGTRFSSNDGEREFKIAVWRNVISKEQVRIAGMPLKRIRTFIDIAVSRAKQMVYGVPEISFDYDALLKLEEDNLIRRDSSNGLVSLSHDILEDWGLERYIDEAFQANFRRSVREFLNAIGHEPAMNRAYRLWLQQKMKSGESVSHLIIPILNDKTIESCWRDETITAVLLCDNPYDFLNELKNQLFENDGELLKRFCFILRISCKTPNQELVKQFPDEIAGRLSAMFLKPYGVGWQAIIRFLFENRVFVVQKFVPSVTAVLKDWSALIHIDKELPDLSREAGLLALHLLDMLKDSYRDEGDRKKILGVIIGAAPVIFNEFSELLDRDVFVDVDGRRRKSYVKELLELALTGIETIYLCKHIPDTVIRLAKHEWAINESKPHNIWDQFRHKDVPEYFGLDNNRSQAFSPASGAKGPFVHLLRFHPRKGLDFIIELLNYSAEKYAHSDLDSPEEKYSLLPIEIYRSDVEQIEFILDDGTTIKQYSSQRLWDAYRGHSVVPAVLQSALMALENWLIATVEGTDNMEAIEWIFNHIMRNSNSVMPTAVLVSVATGHPGKLAKVAFPLMRVPELYEMDLIRSVHEMGERGPNWHALSRDTLAKVYSEERRTAALRSWRKEHLENLITCLQFTEHREETLTIIDDLRSRVSSDESWQFRFHRIDSRGWEPEVDEENNQIVFTSKNLEPHLKEIQQKSEAQQEITNRFMALLLWSEKVLKNEPLESEYFSNWSDALKESKSLYTIVLNGELNEFSRLHPDAITKAVTIFIRDHSTEMEEDDLSWCKELLTQAVLKNADNEGRDVTLDNTDLYGASAAATVLPKIFDFIEETDKYFVKNLIAVALTHSNSSVRVAASNGVKMHLWVRDSDFADKCVAGAIEFSKLESEELSKNRNLAWEDFKNDEGDEESLSWVKNFRNRLVSGDVTADIESISFLTHSPWNILNSCLMIPDGSTEPDHILLFSRMLILLFEAEEAKRAHRYEQENELNIPYELPIKFAERFANYFLSIFDSKTNVFIEELRCGCDSAPEFMSSILLHIEYQSEKLGNKEIYWRLWKQLSDKVQGISLDIASKQGLGYRGDDRTKLIRNMLHVDLSWQKVDYESQDIALGKEAIIEFVKNTGVNSDVFEAMASLMYHFPSVFLDPGLLIISKYQRDVGGTQLLSGVNTTYYLLRCIQRFLLVDNTETISSEWYQACLILLDAIVEMASSEAYYLREHLIRSRRIVNGLAGLY</sequence>
<accession>A0A839U3H2</accession>
<dbReference type="EMBL" id="JACHXJ010000014">
    <property type="protein sequence ID" value="MBB3132260.1"/>
    <property type="molecule type" value="Genomic_DNA"/>
</dbReference>
<evidence type="ECO:0000313" key="2">
    <source>
        <dbReference type="Proteomes" id="UP000517523"/>
    </source>
</evidence>
<reference evidence="1 2" key="1">
    <citation type="submission" date="2020-08" db="EMBL/GenBank/DDBJ databases">
        <title>Genomic Encyclopedia of Type Strains, Phase III (KMG-III): the genomes of soil and plant-associated and newly described type strains.</title>
        <authorList>
            <person name="Whitman W."/>
        </authorList>
    </citation>
    <scope>NUCLEOTIDE SEQUENCE [LARGE SCALE GENOMIC DNA]</scope>
    <source>
        <strain evidence="1 2">CECT 5831</strain>
    </source>
</reference>
<gene>
    <name evidence="1" type="ORF">FHS19_006989</name>
</gene>
<dbReference type="InterPro" id="IPR027417">
    <property type="entry name" value="P-loop_NTPase"/>
</dbReference>
<dbReference type="Proteomes" id="UP000517523">
    <property type="component" value="Unassembled WGS sequence"/>
</dbReference>
<protein>
    <submittedName>
        <fullName evidence="1">Energy-coupling factor transporter ATP-binding protein EcfA2</fullName>
    </submittedName>
</protein>
<name>A0A839U3H2_9BACL</name>
<dbReference type="SUPFAM" id="SSF52540">
    <property type="entry name" value="P-loop containing nucleoside triphosphate hydrolases"/>
    <property type="match status" value="1"/>
</dbReference>
<keyword evidence="1" id="KW-0547">Nucleotide-binding</keyword>